<dbReference type="Pfam" id="PF11906">
    <property type="entry name" value="DUF3426"/>
    <property type="match status" value="1"/>
</dbReference>
<feature type="compositionally biased region" description="Basic and acidic residues" evidence="1">
    <location>
        <begin position="50"/>
        <end position="70"/>
    </location>
</feature>
<dbReference type="KEGG" id="afy:BW247_13860"/>
<evidence type="ECO:0000259" key="3">
    <source>
        <dbReference type="Pfam" id="PF13717"/>
    </source>
</evidence>
<dbReference type="EMBL" id="CP019434">
    <property type="protein sequence ID" value="APZ44045.1"/>
    <property type="molecule type" value="Genomic_DNA"/>
</dbReference>
<proteinExistence type="predicted"/>
<dbReference type="NCBIfam" id="TIGR02098">
    <property type="entry name" value="MJ0042_CXXC"/>
    <property type="match status" value="1"/>
</dbReference>
<name>A0A1P8UJM0_9GAMM</name>
<keyword evidence="2" id="KW-0472">Membrane</keyword>
<dbReference type="InterPro" id="IPR011723">
    <property type="entry name" value="Znf/thioredoxin_put"/>
</dbReference>
<evidence type="ECO:0000313" key="4">
    <source>
        <dbReference type="EMBL" id="APZ44045.1"/>
    </source>
</evidence>
<gene>
    <name evidence="4" type="ORF">BW247_13860</name>
</gene>
<dbReference type="Pfam" id="PF13717">
    <property type="entry name" value="Zn_ribbon_4"/>
    <property type="match status" value="1"/>
</dbReference>
<evidence type="ECO:0000313" key="5">
    <source>
        <dbReference type="Proteomes" id="UP000243807"/>
    </source>
</evidence>
<evidence type="ECO:0000256" key="2">
    <source>
        <dbReference type="SAM" id="Phobius"/>
    </source>
</evidence>
<reference evidence="4 5" key="1">
    <citation type="submission" date="2017-01" db="EMBL/GenBank/DDBJ databases">
        <title>Draft sequence of Acidihalobacter ferrooxidans strain DSM 14175 (strain V8).</title>
        <authorList>
            <person name="Khaleque H.N."/>
            <person name="Ramsay J.P."/>
            <person name="Murphy R.J.T."/>
            <person name="Kaksonen A.H."/>
            <person name="Boxall N.J."/>
            <person name="Watkin E.L.J."/>
        </authorList>
    </citation>
    <scope>NUCLEOTIDE SEQUENCE [LARGE SCALE GENOMIC DNA]</scope>
    <source>
        <strain evidence="4 5">V8</strain>
    </source>
</reference>
<dbReference type="OrthoDB" id="6717714at2"/>
<feature type="region of interest" description="Disordered" evidence="1">
    <location>
        <begin position="42"/>
        <end position="79"/>
    </location>
</feature>
<protein>
    <recommendedName>
        <fullName evidence="3">Zinc finger/thioredoxin putative domain-containing protein</fullName>
    </recommendedName>
</protein>
<feature type="domain" description="Zinc finger/thioredoxin putative" evidence="3">
    <location>
        <begin position="1"/>
        <end position="36"/>
    </location>
</feature>
<dbReference type="Proteomes" id="UP000243807">
    <property type="component" value="Chromosome"/>
</dbReference>
<dbReference type="InterPro" id="IPR021834">
    <property type="entry name" value="DUF3426"/>
</dbReference>
<keyword evidence="2" id="KW-1133">Transmembrane helix</keyword>
<dbReference type="RefSeq" id="WP_076837668.1">
    <property type="nucleotide sequence ID" value="NZ_CP019434.1"/>
</dbReference>
<dbReference type="AlphaFoldDB" id="A0A1P8UJM0"/>
<feature type="transmembrane region" description="Helical" evidence="2">
    <location>
        <begin position="103"/>
        <end position="127"/>
    </location>
</feature>
<organism evidence="4 5">
    <name type="scientific">Acidihalobacter ferrooxydans</name>
    <dbReference type="NCBI Taxonomy" id="1765967"/>
    <lineage>
        <taxon>Bacteria</taxon>
        <taxon>Pseudomonadati</taxon>
        <taxon>Pseudomonadota</taxon>
        <taxon>Gammaproteobacteria</taxon>
        <taxon>Chromatiales</taxon>
        <taxon>Ectothiorhodospiraceae</taxon>
        <taxon>Acidihalobacter</taxon>
    </lineage>
</organism>
<dbReference type="STRING" id="1765967.BW247_13860"/>
<evidence type="ECO:0000256" key="1">
    <source>
        <dbReference type="SAM" id="MobiDB-lite"/>
    </source>
</evidence>
<keyword evidence="5" id="KW-1185">Reference proteome</keyword>
<accession>A0A1P8UJM0</accession>
<keyword evidence="2" id="KW-0812">Transmembrane</keyword>
<sequence>MYVECPHCQALYRVSQAELTAAGGWVRCGECNRVFDTGLVQNTSTTRTSRPHDDASPDDDRPDDPIDGHPTETGQGDIDEFEDPLAHSAFEAAPSLPPPRRRWALTLTLSALSVLLVGVLGVVYVYLQRDQLAKYDSLRPALTQLCNLTGCRLPPQVDLAAIALTSRNIFAHPNVPHALMVTATLVNQAPFPQPYPVLQISFSNLEGKTVALGRFKPSQYLPQGANPHALMPVGKPIDLSFTINDPGQQALAYQFSFHSNP</sequence>